<feature type="region of interest" description="Disordered" evidence="1">
    <location>
        <begin position="1"/>
        <end position="26"/>
    </location>
</feature>
<name>A0AB33JTP9_9ACTN</name>
<sequence>MVTAYGEPLTSDPEQPQPAALAGAAGRTKTLVAESSIAAPTASRRAVPYMMWILLQEAADRTVSHQTSMAPPRPTAVSDRYRAAGPDHTGRTPPSCPPAQPQWMSNLTDEDWSIWATQSMHWPGALT</sequence>
<dbReference type="EMBL" id="AP035881">
    <property type="protein sequence ID" value="BFP43762.1"/>
    <property type="molecule type" value="Genomic_DNA"/>
</dbReference>
<accession>A0AB33JTP9</accession>
<reference evidence="2" key="1">
    <citation type="submission" date="2024-07" db="EMBL/GenBank/DDBJ databases">
        <title>Complete genome sequences of cellulolytic bacteria, Kitasatospora sp. CMC57 and Streptomyces sp. CMC78, isolated from Japanese agricultural soil.</title>
        <authorList>
            <person name="Hashimoto T."/>
            <person name="Ito M."/>
            <person name="Iwamoto M."/>
            <person name="Fukahori D."/>
            <person name="Shoda T."/>
            <person name="Sakoda M."/>
            <person name="Morohoshi T."/>
            <person name="Mitsuboshi M."/>
            <person name="Nishizawa T."/>
        </authorList>
    </citation>
    <scope>NUCLEOTIDE SEQUENCE</scope>
    <source>
        <strain evidence="2">CMC57</strain>
    </source>
</reference>
<organism evidence="2">
    <name type="scientific">Kitasatospora sp. CMC57</name>
    <dbReference type="NCBI Taxonomy" id="3231513"/>
    <lineage>
        <taxon>Bacteria</taxon>
        <taxon>Bacillati</taxon>
        <taxon>Actinomycetota</taxon>
        <taxon>Actinomycetes</taxon>
        <taxon>Kitasatosporales</taxon>
        <taxon>Streptomycetaceae</taxon>
        <taxon>Kitasatospora</taxon>
    </lineage>
</organism>
<protein>
    <submittedName>
        <fullName evidence="2">Uncharacterized protein</fullName>
    </submittedName>
</protein>
<feature type="region of interest" description="Disordered" evidence="1">
    <location>
        <begin position="63"/>
        <end position="104"/>
    </location>
</feature>
<evidence type="ECO:0000313" key="2">
    <source>
        <dbReference type="EMBL" id="BFP43762.1"/>
    </source>
</evidence>
<gene>
    <name evidence="2" type="ORF">KCMC57_01300</name>
</gene>
<evidence type="ECO:0000256" key="1">
    <source>
        <dbReference type="SAM" id="MobiDB-lite"/>
    </source>
</evidence>
<proteinExistence type="predicted"/>
<feature type="compositionally biased region" description="Low complexity" evidence="1">
    <location>
        <begin position="17"/>
        <end position="26"/>
    </location>
</feature>
<dbReference type="AlphaFoldDB" id="A0AB33JTP9"/>